<evidence type="ECO:0008006" key="4">
    <source>
        <dbReference type="Google" id="ProtNLM"/>
    </source>
</evidence>
<keyword evidence="2" id="KW-0614">Plasmid</keyword>
<geneLocation type="plasmid" evidence="2 3">
    <name>psa3239</name>
</geneLocation>
<evidence type="ECO:0000313" key="2">
    <source>
        <dbReference type="EMBL" id="UUY52557.1"/>
    </source>
</evidence>
<keyword evidence="1" id="KW-0732">Signal</keyword>
<evidence type="ECO:0000256" key="1">
    <source>
        <dbReference type="SAM" id="SignalP"/>
    </source>
</evidence>
<dbReference type="GeneID" id="95578834"/>
<dbReference type="RefSeq" id="WP_183068847.1">
    <property type="nucleotide sequence ID" value="NZ_CP102516.1"/>
</dbReference>
<gene>
    <name evidence="2" type="ORF">NRK68_35430</name>
</gene>
<reference evidence="2" key="1">
    <citation type="submission" date="2022-08" db="EMBL/GenBank/DDBJ databases">
        <authorList>
            <person name="Tian L."/>
        </authorList>
    </citation>
    <scope>NUCLEOTIDE SEQUENCE</scope>
    <source>
        <strain evidence="2">CM253</strain>
        <plasmid evidence="2">psa3239</plasmid>
    </source>
</reference>
<proteinExistence type="predicted"/>
<evidence type="ECO:0000313" key="3">
    <source>
        <dbReference type="Proteomes" id="UP001057738"/>
    </source>
</evidence>
<dbReference type="Proteomes" id="UP001057738">
    <property type="component" value="Plasmid psa3239"/>
</dbReference>
<feature type="chain" id="PRO_5046682755" description="SH3 domain-containing protein" evidence="1">
    <location>
        <begin position="33"/>
        <end position="110"/>
    </location>
</feature>
<name>A0ABY5Q7Y2_9ACTN</name>
<accession>A0ABY5Q7Y2</accession>
<dbReference type="EMBL" id="CP102516">
    <property type="protein sequence ID" value="UUY52557.1"/>
    <property type="molecule type" value="Genomic_DNA"/>
</dbReference>
<feature type="signal peptide" evidence="1">
    <location>
        <begin position="1"/>
        <end position="32"/>
    </location>
</feature>
<sequence length="110" mass="12210">MNDRRPARFIGRLAVAGALLAGTAAVQAPASAAGISYVWQNDANGWVAIYNVPHTGTTPHHWSKSGTKFAMNCWLDNQGQRWFWGQIYDTGSWKYVRASQVRNQISVRAC</sequence>
<keyword evidence="3" id="KW-1185">Reference proteome</keyword>
<protein>
    <recommendedName>
        <fullName evidence="4">SH3 domain-containing protein</fullName>
    </recommendedName>
</protein>
<organism evidence="2 3">
    <name type="scientific">Streptomyces yangpuensis</name>
    <dbReference type="NCBI Taxonomy" id="1648182"/>
    <lineage>
        <taxon>Bacteria</taxon>
        <taxon>Bacillati</taxon>
        <taxon>Actinomycetota</taxon>
        <taxon>Actinomycetes</taxon>
        <taxon>Kitasatosporales</taxon>
        <taxon>Streptomycetaceae</taxon>
        <taxon>Streptomyces</taxon>
    </lineage>
</organism>